<dbReference type="Gene3D" id="3.60.10.10">
    <property type="entry name" value="Endonuclease/exonuclease/phosphatase"/>
    <property type="match status" value="1"/>
</dbReference>
<gene>
    <name evidence="1" type="ORF">NBR_LOCUS8142</name>
</gene>
<name>A0A0N4XYH8_NIPBR</name>
<evidence type="ECO:0000313" key="2">
    <source>
        <dbReference type="Proteomes" id="UP000271162"/>
    </source>
</evidence>
<dbReference type="Proteomes" id="UP000271162">
    <property type="component" value="Unassembled WGS sequence"/>
</dbReference>
<organism evidence="3">
    <name type="scientific">Nippostrongylus brasiliensis</name>
    <name type="common">Rat hookworm</name>
    <dbReference type="NCBI Taxonomy" id="27835"/>
    <lineage>
        <taxon>Eukaryota</taxon>
        <taxon>Metazoa</taxon>
        <taxon>Ecdysozoa</taxon>
        <taxon>Nematoda</taxon>
        <taxon>Chromadorea</taxon>
        <taxon>Rhabditida</taxon>
        <taxon>Rhabditina</taxon>
        <taxon>Rhabditomorpha</taxon>
        <taxon>Strongyloidea</taxon>
        <taxon>Heligmosomidae</taxon>
        <taxon>Nippostrongylus</taxon>
    </lineage>
</organism>
<protein>
    <submittedName>
        <fullName evidence="3">Endo/exonuclease/phosphatase domain-containing protein</fullName>
    </submittedName>
</protein>
<evidence type="ECO:0000313" key="3">
    <source>
        <dbReference type="WBParaSite" id="NBR_0000814101-mRNA-1"/>
    </source>
</evidence>
<dbReference type="WBParaSite" id="NBR_0000814101-mRNA-1">
    <property type="protein sequence ID" value="NBR_0000814101-mRNA-1"/>
    <property type="gene ID" value="NBR_0000814101"/>
</dbReference>
<keyword evidence="2" id="KW-1185">Reference proteome</keyword>
<proteinExistence type="predicted"/>
<dbReference type="OMA" id="FWYEARN"/>
<dbReference type="SUPFAM" id="SSF56219">
    <property type="entry name" value="DNase I-like"/>
    <property type="match status" value="1"/>
</dbReference>
<accession>A0A0N4XYH8</accession>
<dbReference type="AlphaFoldDB" id="A0A0N4XYH8"/>
<dbReference type="InterPro" id="IPR036691">
    <property type="entry name" value="Endo/exonu/phosph_ase_sf"/>
</dbReference>
<dbReference type="InterPro" id="IPR027124">
    <property type="entry name" value="Swc5/CFDP1/2"/>
</dbReference>
<dbReference type="PANTHER" id="PTHR23227:SF67">
    <property type="entry name" value="CRANIOFACIAL DEVELOPMENT PROTEIN 2-LIKE"/>
    <property type="match status" value="1"/>
</dbReference>
<evidence type="ECO:0000313" key="1">
    <source>
        <dbReference type="EMBL" id="VDL71731.1"/>
    </source>
</evidence>
<reference evidence="1 2" key="2">
    <citation type="submission" date="2018-11" db="EMBL/GenBank/DDBJ databases">
        <authorList>
            <consortium name="Pathogen Informatics"/>
        </authorList>
    </citation>
    <scope>NUCLEOTIDE SEQUENCE [LARGE SCALE GENOMIC DNA]</scope>
</reference>
<sequence>MIVVAGDWNGHVGSRRDGYKCHVGFWYEARNKDGECILEYARSHDLVITNTTFRERPSHLTSFYSGNSRSQIDCVLVRRRDAKFVSDAKVVPYETVACNNNSLLY</sequence>
<dbReference type="PANTHER" id="PTHR23227">
    <property type="entry name" value="BUCENTAUR RELATED"/>
    <property type="match status" value="1"/>
</dbReference>
<reference evidence="3" key="1">
    <citation type="submission" date="2017-02" db="UniProtKB">
        <authorList>
            <consortium name="WormBaseParasite"/>
        </authorList>
    </citation>
    <scope>IDENTIFICATION</scope>
</reference>
<dbReference type="EMBL" id="UYSL01019968">
    <property type="protein sequence ID" value="VDL71731.1"/>
    <property type="molecule type" value="Genomic_DNA"/>
</dbReference>